<proteinExistence type="predicted"/>
<dbReference type="InterPro" id="IPR013783">
    <property type="entry name" value="Ig-like_fold"/>
</dbReference>
<dbReference type="GO" id="GO:0016020">
    <property type="term" value="C:membrane"/>
    <property type="evidence" value="ECO:0007669"/>
    <property type="project" value="TreeGrafter"/>
</dbReference>
<dbReference type="SUPFAM" id="SSF49452">
    <property type="entry name" value="Starch-binding domain-like"/>
    <property type="match status" value="1"/>
</dbReference>
<dbReference type="GO" id="GO:2001070">
    <property type="term" value="F:starch binding"/>
    <property type="evidence" value="ECO:0007669"/>
    <property type="project" value="InterPro"/>
</dbReference>
<dbReference type="Proteomes" id="UP000232323">
    <property type="component" value="Unassembled WGS sequence"/>
</dbReference>
<dbReference type="PANTHER" id="PTHR15048">
    <property type="entry name" value="STARCH-BINDING DOMAIN-CONTAINING PROTEIN 1"/>
    <property type="match status" value="1"/>
</dbReference>
<dbReference type="OrthoDB" id="568288at2759"/>
<accession>A0A250XLZ4</accession>
<dbReference type="Pfam" id="PF00686">
    <property type="entry name" value="CBM_20"/>
    <property type="match status" value="1"/>
</dbReference>
<dbReference type="Gene3D" id="2.60.40.10">
    <property type="entry name" value="Immunoglobulins"/>
    <property type="match status" value="1"/>
</dbReference>
<dbReference type="CDD" id="cd05467">
    <property type="entry name" value="CBM20"/>
    <property type="match status" value="1"/>
</dbReference>
<dbReference type="PANTHER" id="PTHR15048:SF0">
    <property type="entry name" value="STARCH-BINDING DOMAIN-CONTAINING PROTEIN 1"/>
    <property type="match status" value="1"/>
</dbReference>
<protein>
    <recommendedName>
        <fullName evidence="2">CBM20 domain-containing protein</fullName>
    </recommendedName>
</protein>
<evidence type="ECO:0000259" key="2">
    <source>
        <dbReference type="PROSITE" id="PS51166"/>
    </source>
</evidence>
<dbReference type="InterPro" id="IPR013784">
    <property type="entry name" value="Carb-bd-like_fold"/>
</dbReference>
<evidence type="ECO:0000313" key="3">
    <source>
        <dbReference type="EMBL" id="GAX84053.1"/>
    </source>
</evidence>
<organism evidence="3 4">
    <name type="scientific">Chlamydomonas eustigma</name>
    <dbReference type="NCBI Taxonomy" id="1157962"/>
    <lineage>
        <taxon>Eukaryota</taxon>
        <taxon>Viridiplantae</taxon>
        <taxon>Chlorophyta</taxon>
        <taxon>core chlorophytes</taxon>
        <taxon>Chlorophyceae</taxon>
        <taxon>CS clade</taxon>
        <taxon>Chlamydomonadales</taxon>
        <taxon>Chlamydomonadaceae</taxon>
        <taxon>Chlamydomonas</taxon>
    </lineage>
</organism>
<feature type="region of interest" description="Disordered" evidence="1">
    <location>
        <begin position="281"/>
        <end position="305"/>
    </location>
</feature>
<dbReference type="PROSITE" id="PS51166">
    <property type="entry name" value="CBM20"/>
    <property type="match status" value="1"/>
</dbReference>
<dbReference type="SMART" id="SM01065">
    <property type="entry name" value="CBM_2"/>
    <property type="match status" value="1"/>
</dbReference>
<keyword evidence="4" id="KW-1185">Reference proteome</keyword>
<evidence type="ECO:0000256" key="1">
    <source>
        <dbReference type="SAM" id="MobiDB-lite"/>
    </source>
</evidence>
<comment type="caution">
    <text evidence="3">The sequence shown here is derived from an EMBL/GenBank/DDBJ whole genome shotgun (WGS) entry which is preliminary data.</text>
</comment>
<dbReference type="AlphaFoldDB" id="A0A250XLZ4"/>
<reference evidence="3 4" key="1">
    <citation type="submission" date="2017-08" db="EMBL/GenBank/DDBJ databases">
        <title>Acidophilic green algal genome provides insights into adaptation to an acidic environment.</title>
        <authorList>
            <person name="Hirooka S."/>
            <person name="Hirose Y."/>
            <person name="Kanesaki Y."/>
            <person name="Higuchi S."/>
            <person name="Fujiwara T."/>
            <person name="Onuma R."/>
            <person name="Era A."/>
            <person name="Ohbayashi R."/>
            <person name="Uzuka A."/>
            <person name="Nozaki H."/>
            <person name="Yoshikawa H."/>
            <person name="Miyagishima S.Y."/>
        </authorList>
    </citation>
    <scope>NUCLEOTIDE SEQUENCE [LARGE SCALE GENOMIC DNA]</scope>
    <source>
        <strain evidence="3 4">NIES-2499</strain>
    </source>
</reference>
<name>A0A250XLZ4_9CHLO</name>
<sequence length="305" mass="32795">MTYSYRLKTATTSATMNSAQRFTLVRSRGIIKVASSKYRPIRCLKTQEAATSIANVTIHVPLHTEFGQSVAVAGLTGSWKPEAALTLNWTKGDIWTGEFRLPTGSALECKYIVRNDSLSDDAVYWQAGENLLLLIPHEAHAAEVILSSHEVSVVVKTSTPTQSPTSNSQLNDLATAASAEATEEVLDVQLIAKEVLDMQPTTEDVPAAIVISSSSVLEDDDANLEVKLITDPPIHKSPEEFKTLPEGSVVQQAALDTIVHDAVNSVAEELEAYASGSSNIVSADSNFETRPAITSSKKTKAARKS</sequence>
<feature type="domain" description="CBM20" evidence="2">
    <location>
        <begin position="46"/>
        <end position="163"/>
    </location>
</feature>
<gene>
    <name evidence="3" type="ORF">CEUSTIGMA_g11477.t1</name>
</gene>
<dbReference type="EMBL" id="BEGY01000114">
    <property type="protein sequence ID" value="GAX84053.1"/>
    <property type="molecule type" value="Genomic_DNA"/>
</dbReference>
<dbReference type="InterPro" id="IPR002044">
    <property type="entry name" value="CBM20"/>
</dbReference>
<evidence type="ECO:0000313" key="4">
    <source>
        <dbReference type="Proteomes" id="UP000232323"/>
    </source>
</evidence>